<protein>
    <submittedName>
        <fullName evidence="2">Uncharacterized protein</fullName>
    </submittedName>
</protein>
<accession>A0ABY6LHM9</accession>
<evidence type="ECO:0000313" key="3">
    <source>
        <dbReference type="Proteomes" id="UP001235939"/>
    </source>
</evidence>
<organism evidence="2 3">
    <name type="scientific">Cordylochernes scorpioides</name>
    <dbReference type="NCBI Taxonomy" id="51811"/>
    <lineage>
        <taxon>Eukaryota</taxon>
        <taxon>Metazoa</taxon>
        <taxon>Ecdysozoa</taxon>
        <taxon>Arthropoda</taxon>
        <taxon>Chelicerata</taxon>
        <taxon>Arachnida</taxon>
        <taxon>Pseudoscorpiones</taxon>
        <taxon>Cheliferoidea</taxon>
        <taxon>Chernetidae</taxon>
        <taxon>Cordylochernes</taxon>
    </lineage>
</organism>
<dbReference type="EMBL" id="CP092880">
    <property type="protein sequence ID" value="UYV80164.1"/>
    <property type="molecule type" value="Genomic_DNA"/>
</dbReference>
<evidence type="ECO:0000256" key="1">
    <source>
        <dbReference type="SAM" id="MobiDB-lite"/>
    </source>
</evidence>
<feature type="region of interest" description="Disordered" evidence="1">
    <location>
        <begin position="59"/>
        <end position="84"/>
    </location>
</feature>
<gene>
    <name evidence="2" type="ORF">LAZ67_18001863</name>
</gene>
<sequence length="84" mass="10045">MDSEQQLNETFNELKLVDQEIETLLETDDLKRELQGVEEYREKYITWRFRANKNILQSDSRGENIPNLNSRMDEPEMRHSVPSC</sequence>
<proteinExistence type="predicted"/>
<reference evidence="2 3" key="1">
    <citation type="submission" date="2022-01" db="EMBL/GenBank/DDBJ databases">
        <title>A chromosomal length assembly of Cordylochernes scorpioides.</title>
        <authorList>
            <person name="Zeh D."/>
            <person name="Zeh J."/>
        </authorList>
    </citation>
    <scope>NUCLEOTIDE SEQUENCE [LARGE SCALE GENOMIC DNA]</scope>
    <source>
        <strain evidence="2">IN4F17</strain>
        <tissue evidence="2">Whole Body</tissue>
    </source>
</reference>
<evidence type="ECO:0000313" key="2">
    <source>
        <dbReference type="EMBL" id="UYV80164.1"/>
    </source>
</evidence>
<feature type="compositionally biased region" description="Basic and acidic residues" evidence="1">
    <location>
        <begin position="71"/>
        <end position="84"/>
    </location>
</feature>
<dbReference type="Proteomes" id="UP001235939">
    <property type="component" value="Chromosome 18"/>
</dbReference>
<name>A0ABY6LHM9_9ARAC</name>
<keyword evidence="3" id="KW-1185">Reference proteome</keyword>